<gene>
    <name evidence="2" type="ORF">NITINOP_2608</name>
</gene>
<proteinExistence type="predicted"/>
<dbReference type="Pfam" id="PF11249">
    <property type="entry name" value="DUF3047"/>
    <property type="match status" value="1"/>
</dbReference>
<evidence type="ECO:0008006" key="4">
    <source>
        <dbReference type="Google" id="ProtNLM"/>
    </source>
</evidence>
<dbReference type="EMBL" id="LN885086">
    <property type="protein sequence ID" value="CUQ67580.1"/>
    <property type="molecule type" value="Genomic_DNA"/>
</dbReference>
<protein>
    <recommendedName>
        <fullName evidence="4">DUF3047 domain-containing protein</fullName>
    </recommendedName>
</protein>
<dbReference type="KEGG" id="nio:NITINOP_2608"/>
<name>A0A0S4KSY3_9BACT</name>
<dbReference type="InterPro" id="IPR021409">
    <property type="entry name" value="DUF3047"/>
</dbReference>
<evidence type="ECO:0000313" key="3">
    <source>
        <dbReference type="Proteomes" id="UP000066284"/>
    </source>
</evidence>
<organism evidence="2 3">
    <name type="scientific">Candidatus Nitrospira inopinata</name>
    <dbReference type="NCBI Taxonomy" id="1715989"/>
    <lineage>
        <taxon>Bacteria</taxon>
        <taxon>Pseudomonadati</taxon>
        <taxon>Nitrospirota</taxon>
        <taxon>Nitrospiria</taxon>
        <taxon>Nitrospirales</taxon>
        <taxon>Nitrospiraceae</taxon>
        <taxon>Nitrospira</taxon>
    </lineage>
</organism>
<keyword evidence="3" id="KW-1185">Reference proteome</keyword>
<reference evidence="3" key="1">
    <citation type="submission" date="2015-09" db="EMBL/GenBank/DDBJ databases">
        <authorList>
            <person name="Daims H."/>
        </authorList>
    </citation>
    <scope>NUCLEOTIDE SEQUENCE [LARGE SCALE GENOMIC DNA]</scope>
</reference>
<evidence type="ECO:0000256" key="1">
    <source>
        <dbReference type="SAM" id="SignalP"/>
    </source>
</evidence>
<dbReference type="STRING" id="1715989.NITINOP_2608"/>
<accession>A0A0S4KSY3</accession>
<sequence length="245" mass="27491">MKQRLIACLLVWLTIWVASPGAADEQTIEVARFSAQQPGSGLPEGWKPLTFKKIPKPTVYELVRDGERVVVKAVSESSASGLMKEVKINPKEFPIVRWSWKVENLIQKSDVTRKEGDDYPARLYITFEYDPGKVSVVKKLKFMAGRALFGDIPIAAINYIWETKTQVGTVLANAYTDFVKMIVVQSGPQNVGQWIEESRNLYEDYKNAFGEEPPMINGVAIMSDTDNTGERATAYYGDITFAKQP</sequence>
<feature type="chain" id="PRO_5006623558" description="DUF3047 domain-containing protein" evidence="1">
    <location>
        <begin position="24"/>
        <end position="245"/>
    </location>
</feature>
<dbReference type="OrthoDB" id="9775969at2"/>
<dbReference type="Proteomes" id="UP000066284">
    <property type="component" value="Chromosome 1"/>
</dbReference>
<evidence type="ECO:0000313" key="2">
    <source>
        <dbReference type="EMBL" id="CUQ67580.1"/>
    </source>
</evidence>
<feature type="signal peptide" evidence="1">
    <location>
        <begin position="1"/>
        <end position="23"/>
    </location>
</feature>
<dbReference type="RefSeq" id="WP_062486161.1">
    <property type="nucleotide sequence ID" value="NZ_LN885086.1"/>
</dbReference>
<dbReference type="AlphaFoldDB" id="A0A0S4KSY3"/>
<keyword evidence="1" id="KW-0732">Signal</keyword>